<dbReference type="Gene3D" id="3.90.550.10">
    <property type="entry name" value="Spore Coat Polysaccharide Biosynthesis Protein SpsA, Chain A"/>
    <property type="match status" value="1"/>
</dbReference>
<reference evidence="2 3" key="1">
    <citation type="submission" date="2019-03" db="EMBL/GenBank/DDBJ databases">
        <title>Genomic Encyclopedia of Type Strains, Phase III (KMG-III): the genomes of soil and plant-associated and newly described type strains.</title>
        <authorList>
            <person name="Whitman W."/>
        </authorList>
    </citation>
    <scope>NUCLEOTIDE SEQUENCE [LARGE SCALE GENOMIC DNA]</scope>
    <source>
        <strain evidence="2 3">CGMCC 1.12802</strain>
    </source>
</reference>
<protein>
    <submittedName>
        <fullName evidence="2">Glycosyl transferase family 2</fullName>
    </submittedName>
</protein>
<keyword evidence="3" id="KW-1185">Reference proteome</keyword>
<dbReference type="Pfam" id="PF00535">
    <property type="entry name" value="Glycos_transf_2"/>
    <property type="match status" value="1"/>
</dbReference>
<keyword evidence="2" id="KW-0808">Transferase</keyword>
<evidence type="ECO:0000313" key="3">
    <source>
        <dbReference type="Proteomes" id="UP000295313"/>
    </source>
</evidence>
<dbReference type="SUPFAM" id="SSF53448">
    <property type="entry name" value="Nucleotide-diphospho-sugar transferases"/>
    <property type="match status" value="1"/>
</dbReference>
<organism evidence="2 3">
    <name type="scientific">Epilithonimonas xixisoli</name>
    <dbReference type="NCBI Taxonomy" id="1476462"/>
    <lineage>
        <taxon>Bacteria</taxon>
        <taxon>Pseudomonadati</taxon>
        <taxon>Bacteroidota</taxon>
        <taxon>Flavobacteriia</taxon>
        <taxon>Flavobacteriales</taxon>
        <taxon>Weeksellaceae</taxon>
        <taxon>Chryseobacterium group</taxon>
        <taxon>Epilithonimonas</taxon>
    </lineage>
</organism>
<evidence type="ECO:0000313" key="2">
    <source>
        <dbReference type="EMBL" id="TDX84731.1"/>
    </source>
</evidence>
<dbReference type="RefSeq" id="WP_133944806.1">
    <property type="nucleotide sequence ID" value="NZ_SOEO01000002.1"/>
</dbReference>
<dbReference type="EMBL" id="SOEO01000002">
    <property type="protein sequence ID" value="TDX84731.1"/>
    <property type="molecule type" value="Genomic_DNA"/>
</dbReference>
<proteinExistence type="predicted"/>
<dbReference type="GO" id="GO:0016740">
    <property type="term" value="F:transferase activity"/>
    <property type="evidence" value="ECO:0007669"/>
    <property type="project" value="UniProtKB-KW"/>
</dbReference>
<sequence>MMKNKIAVVIPYYKIDFIKETLESLNNQTDKRFNLYIGNDNSPNDPKELIEKYDSIITRYKNFDTNIGGNSLSKQWERCIDEFITDEEWVIVLADDDTLSENCIQEFYSNVEEAEKKGISLIKFKCRVINENNKIVREFPDYPHLQKASVFFGNLYRNIGFSTLSENIFRIDKYRKYKYQDIELAYGSDAIAVLEFSEFGDILFINNAFMSFRDSEVNLSGNRNSTDFRMRKMKGNSEYMGYLLNNYEEKFDYETKVSMSKMLYRNFRIAYKNDILKNIYYFYILLKTIKITDIKHIIKNGGN</sequence>
<dbReference type="CDD" id="cd00761">
    <property type="entry name" value="Glyco_tranf_GTA_type"/>
    <property type="match status" value="1"/>
</dbReference>
<dbReference type="InterPro" id="IPR001173">
    <property type="entry name" value="Glyco_trans_2-like"/>
</dbReference>
<evidence type="ECO:0000259" key="1">
    <source>
        <dbReference type="Pfam" id="PF00535"/>
    </source>
</evidence>
<name>A0A4R8IBJ5_9FLAO</name>
<dbReference type="OrthoDB" id="1374586at2"/>
<dbReference type="Proteomes" id="UP000295313">
    <property type="component" value="Unassembled WGS sequence"/>
</dbReference>
<gene>
    <name evidence="2" type="ORF">B0I22_2363</name>
</gene>
<comment type="caution">
    <text evidence="2">The sequence shown here is derived from an EMBL/GenBank/DDBJ whole genome shotgun (WGS) entry which is preliminary data.</text>
</comment>
<accession>A0A4R8IBJ5</accession>
<feature type="domain" description="Glycosyltransferase 2-like" evidence="1">
    <location>
        <begin position="8"/>
        <end position="141"/>
    </location>
</feature>
<dbReference type="AlphaFoldDB" id="A0A4R8IBJ5"/>
<dbReference type="InterPro" id="IPR029044">
    <property type="entry name" value="Nucleotide-diphossugar_trans"/>
</dbReference>